<dbReference type="OrthoDB" id="6275295at2759"/>
<dbReference type="EMBL" id="SOZI01000044">
    <property type="protein sequence ID" value="TNY21409.1"/>
    <property type="molecule type" value="Genomic_DNA"/>
</dbReference>
<evidence type="ECO:0008006" key="7">
    <source>
        <dbReference type="Google" id="ProtNLM"/>
    </source>
</evidence>
<feature type="domain" description="PWI" evidence="4">
    <location>
        <begin position="580"/>
        <end position="673"/>
    </location>
</feature>
<dbReference type="AlphaFoldDB" id="A0A5C5FYU5"/>
<evidence type="ECO:0000259" key="3">
    <source>
        <dbReference type="PROSITE" id="PS50102"/>
    </source>
</evidence>
<feature type="domain" description="RRM" evidence="3">
    <location>
        <begin position="91"/>
        <end position="167"/>
    </location>
</feature>
<reference evidence="5 6" key="1">
    <citation type="submission" date="2019-03" db="EMBL/GenBank/DDBJ databases">
        <title>Rhodosporidium diobovatum UCD-FST 08-225 genome sequencing, assembly, and annotation.</title>
        <authorList>
            <person name="Fakankun I.U."/>
            <person name="Fristensky B."/>
            <person name="Levin D.B."/>
        </authorList>
    </citation>
    <scope>NUCLEOTIDE SEQUENCE [LARGE SCALE GENOMIC DNA]</scope>
    <source>
        <strain evidence="5 6">UCD-FST 08-225</strain>
    </source>
</reference>
<keyword evidence="1" id="KW-0694">RNA-binding</keyword>
<organism evidence="5 6">
    <name type="scientific">Rhodotorula diobovata</name>
    <dbReference type="NCBI Taxonomy" id="5288"/>
    <lineage>
        <taxon>Eukaryota</taxon>
        <taxon>Fungi</taxon>
        <taxon>Dikarya</taxon>
        <taxon>Basidiomycota</taxon>
        <taxon>Pucciniomycotina</taxon>
        <taxon>Microbotryomycetes</taxon>
        <taxon>Sporidiobolales</taxon>
        <taxon>Sporidiobolaceae</taxon>
        <taxon>Rhodotorula</taxon>
    </lineage>
</organism>
<dbReference type="Proteomes" id="UP000311382">
    <property type="component" value="Unassembled WGS sequence"/>
</dbReference>
<dbReference type="Gene3D" id="3.30.70.330">
    <property type="match status" value="1"/>
</dbReference>
<dbReference type="PROSITE" id="PS50102">
    <property type="entry name" value="RRM"/>
    <property type="match status" value="1"/>
</dbReference>
<dbReference type="STRING" id="5288.A0A5C5FYU5"/>
<feature type="compositionally biased region" description="Pro residues" evidence="2">
    <location>
        <begin position="51"/>
        <end position="61"/>
    </location>
</feature>
<dbReference type="InterPro" id="IPR012677">
    <property type="entry name" value="Nucleotide-bd_a/b_plait_sf"/>
</dbReference>
<feature type="compositionally biased region" description="Basic and acidic residues" evidence="2">
    <location>
        <begin position="555"/>
        <end position="567"/>
    </location>
</feature>
<evidence type="ECO:0000256" key="2">
    <source>
        <dbReference type="SAM" id="MobiDB-lite"/>
    </source>
</evidence>
<dbReference type="PROSITE" id="PS51025">
    <property type="entry name" value="PWI"/>
    <property type="match status" value="1"/>
</dbReference>
<sequence length="673" mass="73484">MYGRGPPRQDSGYGARAGQSMSPNGQGYGVPPSGPRHAGLGSAGAPSNLPGRPPNLPPTPVGAPYGAPAPAAAEGGAAGALGMQAAQGERYSLFVGSIADGLENGWLERILGVAGPVVSFRRPSPGFAFVEYGEAESVLRCLDVVNGAKIKTKAGAEKVLLVKADEKTRGRLDEYEKERVKGEDSDDLTEQAKGDLANILSRIASGDPVTSHDDPTGNASDRKPRIPQHLKDLAPEDLPESHRDNTLSSIAQFRQAAVKKAQAKHDLDRQIEERRQAAIVNSVRQQHQVARPGPAGSPPLGPGTGASPSPGAPATPQDPQSLNRPVAFVAGTSTGAAAPLKPLSELDDAKRERDRAEREYRQAEAVFRNRERQFEARERARIAGWEREQARERALLEQEERDRGYMAERLATWDDEREAERGREAFYTDRVRWRAQRRPIRLREQEADERDRALEAQQLAALNAQSESFLAQHADLLASSLPTPAPGGGEPDANGSSTPAPAPAAVKLNFSAAPKPAAQEAPKARPTAVTLEDEDESTRKKRALIPLEYSDDDDERPRLSRGEAERKAREIEARVPNDKEGLWAWKVRWKRLNDDILNKKIAPYANKAIVEYLGDEEAELLNAVTQYLRDHKPPQELVDELEPVLDEDALKLVVKVWRRLAVETEFAHAGIDL</sequence>
<feature type="region of interest" description="Disordered" evidence="2">
    <location>
        <begin position="281"/>
        <end position="357"/>
    </location>
</feature>
<evidence type="ECO:0000313" key="6">
    <source>
        <dbReference type="Proteomes" id="UP000311382"/>
    </source>
</evidence>
<evidence type="ECO:0000259" key="4">
    <source>
        <dbReference type="PROSITE" id="PS51025"/>
    </source>
</evidence>
<dbReference type="InterPro" id="IPR002483">
    <property type="entry name" value="PWI_dom"/>
</dbReference>
<dbReference type="Pfam" id="PF01480">
    <property type="entry name" value="PWI"/>
    <property type="match status" value="1"/>
</dbReference>
<feature type="region of interest" description="Disordered" evidence="2">
    <location>
        <begin position="201"/>
        <end position="227"/>
    </location>
</feature>
<dbReference type="SMART" id="SM00311">
    <property type="entry name" value="PWI"/>
    <property type="match status" value="1"/>
</dbReference>
<accession>A0A5C5FYU5</accession>
<gene>
    <name evidence="5" type="ORF">DMC30DRAFT_395059</name>
</gene>
<dbReference type="InterPro" id="IPR035979">
    <property type="entry name" value="RBD_domain_sf"/>
</dbReference>
<feature type="compositionally biased region" description="Low complexity" evidence="2">
    <location>
        <begin position="512"/>
        <end position="526"/>
    </location>
</feature>
<keyword evidence="6" id="KW-1185">Reference proteome</keyword>
<dbReference type="InterPro" id="IPR000504">
    <property type="entry name" value="RRM_dom"/>
</dbReference>
<evidence type="ECO:0000256" key="1">
    <source>
        <dbReference type="PROSITE-ProRule" id="PRU00176"/>
    </source>
</evidence>
<evidence type="ECO:0000313" key="5">
    <source>
        <dbReference type="EMBL" id="TNY21409.1"/>
    </source>
</evidence>
<feature type="compositionally biased region" description="Basic and acidic residues" evidence="2">
    <location>
        <begin position="347"/>
        <end position="357"/>
    </location>
</feature>
<dbReference type="PANTHER" id="PTHR18806">
    <property type="entry name" value="RBM25 PROTEIN"/>
    <property type="match status" value="1"/>
</dbReference>
<protein>
    <recommendedName>
        <fullName evidence="7">PWI domain-containing protein</fullName>
    </recommendedName>
</protein>
<dbReference type="GO" id="GO:0003729">
    <property type="term" value="F:mRNA binding"/>
    <property type="evidence" value="ECO:0007669"/>
    <property type="project" value="TreeGrafter"/>
</dbReference>
<dbReference type="Pfam" id="PF00076">
    <property type="entry name" value="RRM_1"/>
    <property type="match status" value="1"/>
</dbReference>
<feature type="compositionally biased region" description="Basic and acidic residues" evidence="2">
    <location>
        <begin position="210"/>
        <end position="227"/>
    </location>
</feature>
<dbReference type="PANTHER" id="PTHR18806:SF4">
    <property type="entry name" value="RNA-BINDING PROTEIN 25"/>
    <property type="match status" value="1"/>
</dbReference>
<dbReference type="InterPro" id="IPR034268">
    <property type="entry name" value="RBM25_RRM"/>
</dbReference>
<dbReference type="GO" id="GO:0005681">
    <property type="term" value="C:spliceosomal complex"/>
    <property type="evidence" value="ECO:0007669"/>
    <property type="project" value="TreeGrafter"/>
</dbReference>
<proteinExistence type="predicted"/>
<feature type="region of interest" description="Disordered" evidence="2">
    <location>
        <begin position="1"/>
        <end position="67"/>
    </location>
</feature>
<feature type="compositionally biased region" description="Low complexity" evidence="2">
    <location>
        <begin position="305"/>
        <end position="315"/>
    </location>
</feature>
<dbReference type="Gene3D" id="1.20.1390.10">
    <property type="entry name" value="PWI domain"/>
    <property type="match status" value="1"/>
</dbReference>
<comment type="caution">
    <text evidence="5">The sequence shown here is derived from an EMBL/GenBank/DDBJ whole genome shotgun (WGS) entry which is preliminary data.</text>
</comment>
<feature type="region of interest" description="Disordered" evidence="2">
    <location>
        <begin position="480"/>
        <end position="567"/>
    </location>
</feature>
<dbReference type="SUPFAM" id="SSF54928">
    <property type="entry name" value="RNA-binding domain, RBD"/>
    <property type="match status" value="1"/>
</dbReference>
<name>A0A5C5FYU5_9BASI</name>
<dbReference type="InterPro" id="IPR052768">
    <property type="entry name" value="RBM25"/>
</dbReference>
<dbReference type="CDD" id="cd12446">
    <property type="entry name" value="RRM_RBM25"/>
    <property type="match status" value="1"/>
</dbReference>